<evidence type="ECO:0000313" key="8">
    <source>
        <dbReference type="Proteomes" id="UP000635477"/>
    </source>
</evidence>
<name>A0A8H4UF90_9HYPO</name>
<evidence type="ECO:0000256" key="1">
    <source>
        <dbReference type="ARBA" id="ARBA00001947"/>
    </source>
</evidence>
<dbReference type="InterPro" id="IPR011032">
    <property type="entry name" value="GroES-like_sf"/>
</dbReference>
<reference evidence="7" key="2">
    <citation type="submission" date="2020-05" db="EMBL/GenBank/DDBJ databases">
        <authorList>
            <person name="Kim H.-S."/>
            <person name="Proctor R.H."/>
            <person name="Brown D.W."/>
        </authorList>
    </citation>
    <scope>NUCLEOTIDE SEQUENCE</scope>
    <source>
        <strain evidence="7">NRRL 22465</strain>
    </source>
</reference>
<proteinExistence type="inferred from homology"/>
<evidence type="ECO:0000256" key="3">
    <source>
        <dbReference type="ARBA" id="ARBA00022833"/>
    </source>
</evidence>
<comment type="similarity">
    <text evidence="5">Belongs to the zinc-containing alcohol dehydrogenase family.</text>
</comment>
<organism evidence="7 8">
    <name type="scientific">Fusarium zealandicum</name>
    <dbReference type="NCBI Taxonomy" id="1053134"/>
    <lineage>
        <taxon>Eukaryota</taxon>
        <taxon>Fungi</taxon>
        <taxon>Dikarya</taxon>
        <taxon>Ascomycota</taxon>
        <taxon>Pezizomycotina</taxon>
        <taxon>Sordariomycetes</taxon>
        <taxon>Hypocreomycetidae</taxon>
        <taxon>Hypocreales</taxon>
        <taxon>Nectriaceae</taxon>
        <taxon>Fusarium</taxon>
        <taxon>Fusarium staphyleae species complex</taxon>
    </lineage>
</organism>
<dbReference type="GO" id="GO:0016491">
    <property type="term" value="F:oxidoreductase activity"/>
    <property type="evidence" value="ECO:0007669"/>
    <property type="project" value="UniProtKB-KW"/>
</dbReference>
<keyword evidence="2 5" id="KW-0479">Metal-binding</keyword>
<dbReference type="AlphaFoldDB" id="A0A8H4UF90"/>
<comment type="caution">
    <text evidence="7">The sequence shown here is derived from an EMBL/GenBank/DDBJ whole genome shotgun (WGS) entry which is preliminary data.</text>
</comment>
<dbReference type="CDD" id="cd08284">
    <property type="entry name" value="FDH_like_2"/>
    <property type="match status" value="1"/>
</dbReference>
<dbReference type="Gene3D" id="3.40.50.720">
    <property type="entry name" value="NAD(P)-binding Rossmann-like Domain"/>
    <property type="match status" value="1"/>
</dbReference>
<evidence type="ECO:0000256" key="2">
    <source>
        <dbReference type="ARBA" id="ARBA00022723"/>
    </source>
</evidence>
<feature type="domain" description="Enoyl reductase (ER)" evidence="6">
    <location>
        <begin position="50"/>
        <end position="390"/>
    </location>
</feature>
<comment type="cofactor">
    <cofactor evidence="1 5">
        <name>Zn(2+)</name>
        <dbReference type="ChEBI" id="CHEBI:29105"/>
    </cofactor>
</comment>
<evidence type="ECO:0000259" key="6">
    <source>
        <dbReference type="SMART" id="SM00829"/>
    </source>
</evidence>
<accession>A0A8H4UF90</accession>
<keyword evidence="4" id="KW-0560">Oxidoreductase</keyword>
<dbReference type="Pfam" id="PF08240">
    <property type="entry name" value="ADH_N"/>
    <property type="match status" value="1"/>
</dbReference>
<dbReference type="Gene3D" id="3.90.180.10">
    <property type="entry name" value="Medium-chain alcohol dehydrogenases, catalytic domain"/>
    <property type="match status" value="1"/>
</dbReference>
<dbReference type="PANTHER" id="PTHR42813:SF2">
    <property type="entry name" value="DEHYDROGENASE, ZINC-CONTAINING, PUTATIVE (AFU_ORTHOLOGUE AFUA_2G02810)-RELATED"/>
    <property type="match status" value="1"/>
</dbReference>
<dbReference type="PANTHER" id="PTHR42813">
    <property type="entry name" value="ZINC-TYPE ALCOHOL DEHYDROGENASE-LIKE"/>
    <property type="match status" value="1"/>
</dbReference>
<dbReference type="GO" id="GO:0008270">
    <property type="term" value="F:zinc ion binding"/>
    <property type="evidence" value="ECO:0007669"/>
    <property type="project" value="InterPro"/>
</dbReference>
<dbReference type="OrthoDB" id="442947at2759"/>
<keyword evidence="3 5" id="KW-0862">Zinc</keyword>
<sequence length="392" mass="42936">MADLNTSPTHQFVTEIYYFAVELPSSLMVFTKSLFKTVQSLNASRYTPVGKFLTLQLLTDIHIVSVRDDRDIIIKVHAAGLCGSELHVYRGHQPSDTGFIMGHEFTGTVVEVGPAVKTIKLGDKVVAPFTASCGNCFYCHNGCSARCVESQLFGCETLDGGQAEYVRIPMADGTAVKAPDTISDQALLLMADIFPTGFYGVKSAMELCPSQDIREATLVVIGCGPVGLCAILAASHYKPRHLFAIDSVDSRLEQARKLGAEPLNFESDRAGLEARIKEVTEGRGADMVVEVVGQSPALRTAFDIVRPFGAISSIGVHNKEIPWTGDDAYTKNIRVQMGRCPVRSVFPEALKLLEQRQHLIGFMFDHIMPLSQAAEGYELFEQRKTQKVVFTP</sequence>
<gene>
    <name evidence="7" type="ORF">FZEAL_8063</name>
</gene>
<dbReference type="Pfam" id="PF00107">
    <property type="entry name" value="ADH_zinc_N"/>
    <property type="match status" value="1"/>
</dbReference>
<keyword evidence="8" id="KW-1185">Reference proteome</keyword>
<dbReference type="EMBL" id="JABEYC010000674">
    <property type="protein sequence ID" value="KAF4975115.1"/>
    <property type="molecule type" value="Genomic_DNA"/>
</dbReference>
<dbReference type="Proteomes" id="UP000635477">
    <property type="component" value="Unassembled WGS sequence"/>
</dbReference>
<dbReference type="SUPFAM" id="SSF51735">
    <property type="entry name" value="NAD(P)-binding Rossmann-fold domains"/>
    <property type="match status" value="1"/>
</dbReference>
<dbReference type="InterPro" id="IPR036291">
    <property type="entry name" value="NAD(P)-bd_dom_sf"/>
</dbReference>
<protein>
    <recommendedName>
        <fullName evidence="6">Enoyl reductase (ER) domain-containing protein</fullName>
    </recommendedName>
</protein>
<dbReference type="InterPro" id="IPR013149">
    <property type="entry name" value="ADH-like_C"/>
</dbReference>
<dbReference type="InterPro" id="IPR020843">
    <property type="entry name" value="ER"/>
</dbReference>
<evidence type="ECO:0000256" key="4">
    <source>
        <dbReference type="ARBA" id="ARBA00023002"/>
    </source>
</evidence>
<dbReference type="SUPFAM" id="SSF50129">
    <property type="entry name" value="GroES-like"/>
    <property type="match status" value="1"/>
</dbReference>
<dbReference type="SMART" id="SM00829">
    <property type="entry name" value="PKS_ER"/>
    <property type="match status" value="1"/>
</dbReference>
<dbReference type="InterPro" id="IPR013154">
    <property type="entry name" value="ADH-like_N"/>
</dbReference>
<dbReference type="InterPro" id="IPR002328">
    <property type="entry name" value="ADH_Zn_CS"/>
</dbReference>
<evidence type="ECO:0000313" key="7">
    <source>
        <dbReference type="EMBL" id="KAF4975115.1"/>
    </source>
</evidence>
<dbReference type="PROSITE" id="PS00059">
    <property type="entry name" value="ADH_ZINC"/>
    <property type="match status" value="1"/>
</dbReference>
<evidence type="ECO:0000256" key="5">
    <source>
        <dbReference type="RuleBase" id="RU361277"/>
    </source>
</evidence>
<reference evidence="7" key="1">
    <citation type="journal article" date="2020" name="BMC Genomics">
        <title>Correction to: Identification and distribution of gene clusters required for synthesis of sphingolipid metabolism inhibitors in diverse species of the filamentous fungus Fusarium.</title>
        <authorList>
            <person name="Kim H.S."/>
            <person name="Lohmar J.M."/>
            <person name="Busman M."/>
            <person name="Brown D.W."/>
            <person name="Naumann T.A."/>
            <person name="Divon H.H."/>
            <person name="Lysoe E."/>
            <person name="Uhlig S."/>
            <person name="Proctor R.H."/>
        </authorList>
    </citation>
    <scope>NUCLEOTIDE SEQUENCE</scope>
    <source>
        <strain evidence="7">NRRL 22465</strain>
    </source>
</reference>